<name>X1IS51_9ZZZZ</name>
<dbReference type="EMBL" id="BARU01029881">
    <property type="protein sequence ID" value="GAH72070.1"/>
    <property type="molecule type" value="Genomic_DNA"/>
</dbReference>
<keyword evidence="1" id="KW-0472">Membrane</keyword>
<evidence type="ECO:0000259" key="2">
    <source>
        <dbReference type="Pfam" id="PF03772"/>
    </source>
</evidence>
<sequence length="153" mass="15981">ITTLAFAAAIMVGISPHILWAASFQMSFTAMAGLIFLFPIFRAIGRKAVKATLGEDRAAASVASFITDSFSVTLGAILAVWPLVAYYFGIISFVGLPATFLVLLALPGIIITGALAGSLGLIALPAAQALAWLAWLFLSYMLLVVNGFAGDNL</sequence>
<comment type="caution">
    <text evidence="3">The sequence shown here is derived from an EMBL/GenBank/DDBJ whole genome shotgun (WGS) entry which is preliminary data.</text>
</comment>
<dbReference type="AlphaFoldDB" id="X1IS51"/>
<protein>
    <recommendedName>
        <fullName evidence="2">ComEC/Rec2-related protein domain-containing protein</fullName>
    </recommendedName>
</protein>
<feature type="transmembrane region" description="Helical" evidence="1">
    <location>
        <begin position="18"/>
        <end position="41"/>
    </location>
</feature>
<accession>X1IS51</accession>
<feature type="domain" description="ComEC/Rec2-related protein" evidence="2">
    <location>
        <begin position="1"/>
        <end position="149"/>
    </location>
</feature>
<feature type="transmembrane region" description="Helical" evidence="1">
    <location>
        <begin position="100"/>
        <end position="122"/>
    </location>
</feature>
<organism evidence="3">
    <name type="scientific">marine sediment metagenome</name>
    <dbReference type="NCBI Taxonomy" id="412755"/>
    <lineage>
        <taxon>unclassified sequences</taxon>
        <taxon>metagenomes</taxon>
        <taxon>ecological metagenomes</taxon>
    </lineage>
</organism>
<keyword evidence="1" id="KW-1133">Transmembrane helix</keyword>
<feature type="transmembrane region" description="Helical" evidence="1">
    <location>
        <begin position="62"/>
        <end position="88"/>
    </location>
</feature>
<gene>
    <name evidence="3" type="ORF">S03H2_47482</name>
</gene>
<evidence type="ECO:0000313" key="3">
    <source>
        <dbReference type="EMBL" id="GAH72070.1"/>
    </source>
</evidence>
<dbReference type="Pfam" id="PF03772">
    <property type="entry name" value="Competence"/>
    <property type="match status" value="1"/>
</dbReference>
<reference evidence="3" key="1">
    <citation type="journal article" date="2014" name="Front. Microbiol.">
        <title>High frequency of phylogenetically diverse reductive dehalogenase-homologous genes in deep subseafloor sedimentary metagenomes.</title>
        <authorList>
            <person name="Kawai M."/>
            <person name="Futagami T."/>
            <person name="Toyoda A."/>
            <person name="Takaki Y."/>
            <person name="Nishi S."/>
            <person name="Hori S."/>
            <person name="Arai W."/>
            <person name="Tsubouchi T."/>
            <person name="Morono Y."/>
            <person name="Uchiyama I."/>
            <person name="Ito T."/>
            <person name="Fujiyama A."/>
            <person name="Inagaki F."/>
            <person name="Takami H."/>
        </authorList>
    </citation>
    <scope>NUCLEOTIDE SEQUENCE</scope>
    <source>
        <strain evidence="3">Expedition CK06-06</strain>
    </source>
</reference>
<dbReference type="InterPro" id="IPR004477">
    <property type="entry name" value="ComEC_N"/>
</dbReference>
<feature type="transmembrane region" description="Helical" evidence="1">
    <location>
        <begin position="129"/>
        <end position="149"/>
    </location>
</feature>
<feature type="non-terminal residue" evidence="3">
    <location>
        <position position="1"/>
    </location>
</feature>
<proteinExistence type="predicted"/>
<keyword evidence="1" id="KW-0812">Transmembrane</keyword>
<evidence type="ECO:0000256" key="1">
    <source>
        <dbReference type="SAM" id="Phobius"/>
    </source>
</evidence>